<feature type="transmembrane region" description="Helical" evidence="1">
    <location>
        <begin position="71"/>
        <end position="89"/>
    </location>
</feature>
<dbReference type="AlphaFoldDB" id="A0ABD8AA06"/>
<keyword evidence="1" id="KW-1133">Transmembrane helix</keyword>
<evidence type="ECO:0000313" key="3">
    <source>
        <dbReference type="Proteomes" id="UP001626603"/>
    </source>
</evidence>
<reference evidence="2 3" key="1">
    <citation type="submission" date="2023-10" db="EMBL/GenBank/DDBJ databases">
        <title>The complete genome sequence of Methanoculleus palmolei DSM 4273.</title>
        <authorList>
            <person name="Lai S.-J."/>
            <person name="You Y.-T."/>
            <person name="Chen S.-C."/>
        </authorList>
    </citation>
    <scope>NUCLEOTIDE SEQUENCE [LARGE SCALE GENOMIC DNA]</scope>
    <source>
        <strain evidence="2 3">DSM 4273</strain>
    </source>
</reference>
<protein>
    <submittedName>
        <fullName evidence="2">DUF1294 domain-containing protein</fullName>
    </submittedName>
</protein>
<gene>
    <name evidence="2" type="ORF">R6Y95_03190</name>
</gene>
<dbReference type="InterPro" id="IPR010718">
    <property type="entry name" value="DUF1294"/>
</dbReference>
<keyword evidence="1" id="KW-0812">Transmembrane</keyword>
<evidence type="ECO:0000256" key="1">
    <source>
        <dbReference type="SAM" id="Phobius"/>
    </source>
</evidence>
<name>A0ABD8AA06_9EURY</name>
<dbReference type="PIRSF" id="PIRSF002599">
    <property type="entry name" value="Cold_shock_A"/>
    <property type="match status" value="1"/>
</dbReference>
<keyword evidence="1" id="KW-0472">Membrane</keyword>
<organism evidence="2 3">
    <name type="scientific">Methanoculleus palmolei</name>
    <dbReference type="NCBI Taxonomy" id="72612"/>
    <lineage>
        <taxon>Archaea</taxon>
        <taxon>Methanobacteriati</taxon>
        <taxon>Methanobacteriota</taxon>
        <taxon>Stenosarchaea group</taxon>
        <taxon>Methanomicrobia</taxon>
        <taxon>Methanomicrobiales</taxon>
        <taxon>Methanomicrobiaceae</taxon>
        <taxon>Methanoculleus</taxon>
    </lineage>
</organism>
<evidence type="ECO:0000313" key="2">
    <source>
        <dbReference type="EMBL" id="WOX56350.1"/>
    </source>
</evidence>
<feature type="transmembrane region" description="Helical" evidence="1">
    <location>
        <begin position="41"/>
        <end position="59"/>
    </location>
</feature>
<dbReference type="EMBL" id="CP137641">
    <property type="protein sequence ID" value="WOX56350.1"/>
    <property type="molecule type" value="Genomic_DNA"/>
</dbReference>
<keyword evidence="3" id="KW-1185">Reference proteome</keyword>
<proteinExistence type="predicted"/>
<accession>A0ABD8AA06</accession>
<dbReference type="InterPro" id="IPR012156">
    <property type="entry name" value="Cold_shock_CspA"/>
</dbReference>
<sequence length="90" mass="10103">MGPVVAAITVYLLLNVVSFLAYYRDKRSAERTAWRTPEKRLLLLAFFGPFGAVAAMHAFRHKTQKAKFRLVPLFLCLHIVLAAAFVLGLV</sequence>
<dbReference type="Proteomes" id="UP001626603">
    <property type="component" value="Chromosome"/>
</dbReference>
<dbReference type="Pfam" id="PF06961">
    <property type="entry name" value="DUF1294"/>
    <property type="match status" value="1"/>
</dbReference>
<feature type="transmembrane region" description="Helical" evidence="1">
    <location>
        <begin position="6"/>
        <end position="23"/>
    </location>
</feature>